<dbReference type="NCBIfam" id="TIGR04056">
    <property type="entry name" value="OMP_RagA_SusC"/>
    <property type="match status" value="1"/>
</dbReference>
<dbReference type="FunFam" id="2.170.130.10:FF:000008">
    <property type="entry name" value="SusC/RagA family TonB-linked outer membrane protein"/>
    <property type="match status" value="1"/>
</dbReference>
<accession>A0A1G8XIL6</accession>
<dbReference type="GO" id="GO:0009279">
    <property type="term" value="C:cell outer membrane"/>
    <property type="evidence" value="ECO:0007669"/>
    <property type="project" value="UniProtKB-SubCell"/>
</dbReference>
<keyword evidence="4 8" id="KW-0812">Transmembrane</keyword>
<name>A0A1G8XIL6_9BACT</name>
<evidence type="ECO:0000313" key="12">
    <source>
        <dbReference type="EMBL" id="SDJ90442.1"/>
    </source>
</evidence>
<dbReference type="Pfam" id="PF07715">
    <property type="entry name" value="Plug"/>
    <property type="match status" value="1"/>
</dbReference>
<dbReference type="Gene3D" id="2.40.170.20">
    <property type="entry name" value="TonB-dependent receptor, beta-barrel domain"/>
    <property type="match status" value="1"/>
</dbReference>
<keyword evidence="13" id="KW-1185">Reference proteome</keyword>
<dbReference type="InterPro" id="IPR008969">
    <property type="entry name" value="CarboxyPept-like_regulatory"/>
</dbReference>
<feature type="domain" description="TonB-dependent receptor plug" evidence="11">
    <location>
        <begin position="241"/>
        <end position="369"/>
    </location>
</feature>
<sequence>MKYSLQHFTGAVCLSFWIGFQPGLNAQSIALAEVPLHPRTQETQVQTQSLIGALKNLEQRYDVTFTYMSDLLQGKQVAVGEYTGEDLEQALGELLRNTDLSFHKVNKHYYAITPKPLPRKEQSELVPPLPRLHARSSPQLAQLRPQSVMQVITGKVVDETGEGIPGVNILEKGTSNGTITDIEGQFSLNVGDGATLVISAVGYLSKEVPVGNQTSLSIQLEDDVKALDEVVVVGYGTERRKDLTGSVASIGAESFNTGVVVAPEQLMQGKVAGVNIVQNSGQPGAASTVRIRGENSISAGNDPLYVIDGVPLQFGSDNMFVSSTQGSSPFASQATNPLNTLNPADIESIDVLKDASATAIYGSRGANGVIVITTKSKKANETITYDAFVGMSAVRKTLPVLSASEYRAYAESNGLQYPDEGANTDWQDEIFRTAISQNHNIAFGGGTTTSNYRASVGYTSQEGVILSSGLEKYTGRLNASHKAFDGKLRIGTNLTYGRINEDNTPISSNINNEGGNILKDAIRWAPTLPVYNADGSYYQLGELRINPVSWVDVDDERYTGFFLGSGDVAFDIIDGLTFKLNGGYSDASTDRYTNLPATHPSGQSQNGRVTIAKGRNYSTLFESTLTYNKELGSNTSLTLLGGYSFQRFVSEGTFSEANNFVSSFVKWNLMQSGETRANTSFKEANRLESVFGRLNLRLLDRYLFTATLRNDGSSRFGENYRRGWFPSGAFAWRISDEPFFQSAVVSNLKLRTGYGITGNQEIPNNLYRQQLSISGSAVYVLGGQAIPSVLPTNFANPNLRWESTSQLNVGIDLGFLNERFSATIDYYRKHTSDLLLAFSTIAPSVVETQWANVGEVQNQGIEVALNATLVQSKDFTWSANVNFSRNRNEVLSLSNDEFTRTEIRNAPVSGVVSNGARTQIIRPGLPLGTFYGRQFTGFDESGMETYLDADGDGQADEVVIGSAQPDFIYGISSSARWKNFDASITFRGVVGNDILNNTAAEFGYTNGAPGINILRSALDSPVSRDQIPQFSSRWLEDGSYLRLDNLNIGYTLNTTSIPFLKNARFYVTGQNLFVITGYTGYDPEVRANTNQGGAAPMGIDYLAYPRPRTFQLGGSFSF</sequence>
<dbReference type="InterPro" id="IPR000531">
    <property type="entry name" value="Beta-barrel_TonB"/>
</dbReference>
<evidence type="ECO:0000256" key="3">
    <source>
        <dbReference type="ARBA" id="ARBA00022452"/>
    </source>
</evidence>
<dbReference type="AlphaFoldDB" id="A0A1G8XIL6"/>
<feature type="domain" description="TonB-dependent receptor-like beta-barrel" evidence="10">
    <location>
        <begin position="541"/>
        <end position="1072"/>
    </location>
</feature>
<evidence type="ECO:0000259" key="11">
    <source>
        <dbReference type="Pfam" id="PF07715"/>
    </source>
</evidence>
<keyword evidence="6 8" id="KW-0472">Membrane</keyword>
<evidence type="ECO:0000256" key="9">
    <source>
        <dbReference type="RuleBase" id="RU003357"/>
    </source>
</evidence>
<keyword evidence="5 9" id="KW-0798">TonB box</keyword>
<dbReference type="SUPFAM" id="SSF49464">
    <property type="entry name" value="Carboxypeptidase regulatory domain-like"/>
    <property type="match status" value="1"/>
</dbReference>
<keyword evidence="3 8" id="KW-1134">Transmembrane beta strand</keyword>
<dbReference type="InterPro" id="IPR039426">
    <property type="entry name" value="TonB-dep_rcpt-like"/>
</dbReference>
<dbReference type="Pfam" id="PF13715">
    <property type="entry name" value="CarbopepD_reg_2"/>
    <property type="match status" value="1"/>
</dbReference>
<evidence type="ECO:0000256" key="6">
    <source>
        <dbReference type="ARBA" id="ARBA00023136"/>
    </source>
</evidence>
<comment type="subcellular location">
    <subcellularLocation>
        <location evidence="1 8">Cell outer membrane</location>
        <topology evidence="1 8">Multi-pass membrane protein</topology>
    </subcellularLocation>
</comment>
<evidence type="ECO:0000256" key="4">
    <source>
        <dbReference type="ARBA" id="ARBA00022692"/>
    </source>
</evidence>
<protein>
    <submittedName>
        <fullName evidence="12">Iron complex outermembrane recepter protein</fullName>
    </submittedName>
</protein>
<dbReference type="Proteomes" id="UP000198510">
    <property type="component" value="Unassembled WGS sequence"/>
</dbReference>
<evidence type="ECO:0000256" key="8">
    <source>
        <dbReference type="PROSITE-ProRule" id="PRU01360"/>
    </source>
</evidence>
<dbReference type="Pfam" id="PF00593">
    <property type="entry name" value="TonB_dep_Rec_b-barrel"/>
    <property type="match status" value="1"/>
</dbReference>
<evidence type="ECO:0000256" key="5">
    <source>
        <dbReference type="ARBA" id="ARBA00023077"/>
    </source>
</evidence>
<dbReference type="Gene3D" id="3.55.50.30">
    <property type="match status" value="1"/>
</dbReference>
<dbReference type="InterPro" id="IPR012910">
    <property type="entry name" value="Plug_dom"/>
</dbReference>
<dbReference type="InterPro" id="IPR037066">
    <property type="entry name" value="Plug_dom_sf"/>
</dbReference>
<comment type="similarity">
    <text evidence="8 9">Belongs to the TonB-dependent receptor family.</text>
</comment>
<dbReference type="EMBL" id="FNFO01000001">
    <property type="protein sequence ID" value="SDJ90442.1"/>
    <property type="molecule type" value="Genomic_DNA"/>
</dbReference>
<dbReference type="SUPFAM" id="SSF56935">
    <property type="entry name" value="Porins"/>
    <property type="match status" value="1"/>
</dbReference>
<dbReference type="Gene3D" id="2.60.40.1120">
    <property type="entry name" value="Carboxypeptidase-like, regulatory domain"/>
    <property type="match status" value="1"/>
</dbReference>
<proteinExistence type="inferred from homology"/>
<dbReference type="InterPro" id="IPR023997">
    <property type="entry name" value="TonB-dep_OMP_SusC/RagA_CS"/>
</dbReference>
<dbReference type="InterPro" id="IPR023996">
    <property type="entry name" value="TonB-dep_OMP_SusC/RagA"/>
</dbReference>
<keyword evidence="2 8" id="KW-0813">Transport</keyword>
<gene>
    <name evidence="12" type="ORF">SAMN05421823_101380</name>
</gene>
<organism evidence="12 13">
    <name type="scientific">Catalinimonas alkaloidigena</name>
    <dbReference type="NCBI Taxonomy" id="1075417"/>
    <lineage>
        <taxon>Bacteria</taxon>
        <taxon>Pseudomonadati</taxon>
        <taxon>Bacteroidota</taxon>
        <taxon>Cytophagia</taxon>
        <taxon>Cytophagales</taxon>
        <taxon>Catalimonadaceae</taxon>
        <taxon>Catalinimonas</taxon>
    </lineage>
</organism>
<dbReference type="InterPro" id="IPR036942">
    <property type="entry name" value="Beta-barrel_TonB_sf"/>
</dbReference>
<evidence type="ECO:0000313" key="13">
    <source>
        <dbReference type="Proteomes" id="UP000198510"/>
    </source>
</evidence>
<reference evidence="12 13" key="1">
    <citation type="submission" date="2016-10" db="EMBL/GenBank/DDBJ databases">
        <authorList>
            <person name="de Groot N.N."/>
        </authorList>
    </citation>
    <scope>NUCLEOTIDE SEQUENCE [LARGE SCALE GENOMIC DNA]</scope>
    <source>
        <strain evidence="12 13">DSM 25186</strain>
    </source>
</reference>
<keyword evidence="7 8" id="KW-0998">Cell outer membrane</keyword>
<evidence type="ECO:0000259" key="10">
    <source>
        <dbReference type="Pfam" id="PF00593"/>
    </source>
</evidence>
<evidence type="ECO:0000256" key="1">
    <source>
        <dbReference type="ARBA" id="ARBA00004571"/>
    </source>
</evidence>
<dbReference type="RefSeq" id="WP_245705945.1">
    <property type="nucleotide sequence ID" value="NZ_FNFO01000001.1"/>
</dbReference>
<evidence type="ECO:0000256" key="7">
    <source>
        <dbReference type="ARBA" id="ARBA00023237"/>
    </source>
</evidence>
<dbReference type="Gene3D" id="2.170.130.10">
    <property type="entry name" value="TonB-dependent receptor, plug domain"/>
    <property type="match status" value="1"/>
</dbReference>
<dbReference type="PROSITE" id="PS52016">
    <property type="entry name" value="TONB_DEPENDENT_REC_3"/>
    <property type="match status" value="1"/>
</dbReference>
<evidence type="ECO:0000256" key="2">
    <source>
        <dbReference type="ARBA" id="ARBA00022448"/>
    </source>
</evidence>
<dbReference type="NCBIfam" id="TIGR04057">
    <property type="entry name" value="SusC_RagA_signa"/>
    <property type="match status" value="1"/>
</dbReference>
<dbReference type="STRING" id="1075417.SAMN05421823_101380"/>